<dbReference type="InterPro" id="IPR021398">
    <property type="entry name" value="DUF3037"/>
</dbReference>
<dbReference type="EMBL" id="CP019655">
    <property type="protein sequence ID" value="AVF27529.1"/>
    <property type="molecule type" value="Genomic_DNA"/>
</dbReference>
<organism evidence="2 3">
    <name type="scientific">Paenibacillus larvae subsp. larvae</name>
    <dbReference type="NCBI Taxonomy" id="147375"/>
    <lineage>
        <taxon>Bacteria</taxon>
        <taxon>Bacillati</taxon>
        <taxon>Bacillota</taxon>
        <taxon>Bacilli</taxon>
        <taxon>Bacillales</taxon>
        <taxon>Paenibacillaceae</taxon>
        <taxon>Paenibacillus</taxon>
    </lineage>
</organism>
<proteinExistence type="predicted"/>
<reference evidence="2" key="2">
    <citation type="journal article" date="2020" name="Int. J. Med. Microbiol.">
        <title>Discovery of Paenibacillus larvae ERIC V: Phenotypic and genomic comparison to genotypes ERIC I-IV reveal different inventories of virulence factors which correlate with epidemiological prevalences of American Foulbrood.</title>
        <authorList>
            <person name="Beims H."/>
            <person name="Bunk B."/>
            <person name="Erler S."/>
            <person name="Mohr K.I."/>
            <person name="Sproer C."/>
            <person name="Pradella S."/>
            <person name="Gunther G."/>
            <person name="Rohde M."/>
            <person name="von der Ohe W."/>
            <person name="Steinert M."/>
        </authorList>
    </citation>
    <scope>NUCLEOTIDE SEQUENCE</scope>
    <source>
        <strain evidence="2">Eric_III</strain>
    </source>
</reference>
<accession>A0A2L1U3M0</accession>
<evidence type="ECO:0008006" key="4">
    <source>
        <dbReference type="Google" id="ProtNLM"/>
    </source>
</evidence>
<dbReference type="RefSeq" id="WP_079940233.1">
    <property type="nucleotide sequence ID" value="NZ_CP019655.1"/>
</dbReference>
<evidence type="ECO:0000313" key="2">
    <source>
        <dbReference type="EMBL" id="AVF27529.1"/>
    </source>
</evidence>
<dbReference type="Proteomes" id="UP000239833">
    <property type="component" value="Chromosome"/>
</dbReference>
<dbReference type="EMBL" id="CP019655">
    <property type="protein sequence ID" value="AVF27049.1"/>
    <property type="molecule type" value="Genomic_DNA"/>
</dbReference>
<reference evidence="3" key="1">
    <citation type="submission" date="2017-02" db="EMBL/GenBank/DDBJ databases">
        <title>Delineation of Paenibacillus larvae strains originating from foulbrood outbreaks.</title>
        <authorList>
            <person name="Beims H."/>
            <person name="Bunk B."/>
            <person name="Sproeer C."/>
            <person name="Mohr K.I."/>
            <person name="Pradella S."/>
            <person name="Guenther G."/>
            <person name="Rohde M."/>
            <person name="von der Ohe W."/>
            <person name="Steinert M."/>
        </authorList>
    </citation>
    <scope>NUCLEOTIDE SEQUENCE [LARGE SCALE GENOMIC DNA]</scope>
    <source>
        <strain evidence="3">Eric_III</strain>
    </source>
</reference>
<evidence type="ECO:0000313" key="3">
    <source>
        <dbReference type="Proteomes" id="UP000239833"/>
    </source>
</evidence>
<name>A0A2L1U3M0_9BACL</name>
<gene>
    <name evidence="1" type="ORF">ERICIII_02918</name>
    <name evidence="2" type="ORF">ERICIII_03419</name>
</gene>
<dbReference type="Pfam" id="PF11236">
    <property type="entry name" value="DUF3037"/>
    <property type="match status" value="1"/>
</dbReference>
<protein>
    <recommendedName>
        <fullName evidence="4">DUF3037 domain-containing protein</fullName>
    </recommendedName>
</protein>
<dbReference type="AlphaFoldDB" id="A0A2L1U3M0"/>
<sequence length="290" mass="33865">MDRKDCWYSIIRYSPNEISGEIINVGLILHSIRDNNILKFYILDDSSPKVRSLLGNKIDESTYKSYKDIFEYYLNENMSVLGYVGTVNLSSPYQSEFLFELYDFFKNKKMSLSEPTFSLSNDVIGLFNTLFVTYIGKRYFPDSNEKEKNVKGLVRRIFEERKFLNKKVIQDISIKPMPDLPIKLNVDFGFKNGVWNYLQAIPSIKNPSRSTEWFAKTKFLIESLNEEKDESKIYLLYRTSVINEKSETLNLIKYFGKDEKVMGLDLDNQINVTTLCDKIEREAHIISEVG</sequence>
<evidence type="ECO:0000313" key="1">
    <source>
        <dbReference type="EMBL" id="AVF27049.1"/>
    </source>
</evidence>